<dbReference type="GO" id="GO:0022841">
    <property type="term" value="F:potassium ion leak channel activity"/>
    <property type="evidence" value="ECO:0007669"/>
    <property type="project" value="TreeGrafter"/>
</dbReference>
<dbReference type="GO" id="GO:0015271">
    <property type="term" value="F:outward rectifier potassium channel activity"/>
    <property type="evidence" value="ECO:0007669"/>
    <property type="project" value="TreeGrafter"/>
</dbReference>
<evidence type="ECO:0000259" key="9">
    <source>
        <dbReference type="Pfam" id="PF07885"/>
    </source>
</evidence>
<feature type="domain" description="Potassium channel" evidence="9">
    <location>
        <begin position="188"/>
        <end position="251"/>
    </location>
</feature>
<sequence length="258" mass="29161">MSQISMHITFTRNQLKDKWQRSSIKQVKPFKLKAALLNNTIGRTPTDLAVKEQAYHARLIARDILILNLRAIHHSNKEDREERWKESILSFENELGLKEPVRETAWTFWMAFLYAGTIYTTIGVRVGAIGLDESSDKHLRYILISKKLTKAGLLCTTTSTADLVPQEEDGNLKEPTLDPPVLSALFATVAWIMLSAAVFCMWEDWTYFTSVYFFFISCSTIGLGDVTPAHPEYMIATFGVVIIGLSMVSVFDLCTKIA</sequence>
<protein>
    <submittedName>
        <fullName evidence="10">Ion channel</fullName>
    </submittedName>
</protein>
<organism evidence="10 11">
    <name type="scientific">Dictyocaulus viviparus</name>
    <name type="common">Bovine lungworm</name>
    <dbReference type="NCBI Taxonomy" id="29172"/>
    <lineage>
        <taxon>Eukaryota</taxon>
        <taxon>Metazoa</taxon>
        <taxon>Ecdysozoa</taxon>
        <taxon>Nematoda</taxon>
        <taxon>Chromadorea</taxon>
        <taxon>Rhabditida</taxon>
        <taxon>Rhabditina</taxon>
        <taxon>Rhabditomorpha</taxon>
        <taxon>Strongyloidea</taxon>
        <taxon>Metastrongylidae</taxon>
        <taxon>Dictyocaulus</taxon>
    </lineage>
</organism>
<keyword evidence="5" id="KW-0406">Ion transport</keyword>
<dbReference type="GO" id="GO:0030322">
    <property type="term" value="P:stabilization of membrane potential"/>
    <property type="evidence" value="ECO:0007669"/>
    <property type="project" value="TreeGrafter"/>
</dbReference>
<dbReference type="InterPro" id="IPR013099">
    <property type="entry name" value="K_chnl_dom"/>
</dbReference>
<dbReference type="OrthoDB" id="297496at2759"/>
<keyword evidence="6 8" id="KW-0472">Membrane</keyword>
<feature type="transmembrane region" description="Helical" evidence="8">
    <location>
        <begin position="207"/>
        <end position="227"/>
    </location>
</feature>
<comment type="subcellular location">
    <subcellularLocation>
        <location evidence="1">Membrane</location>
        <topology evidence="1">Multi-pass membrane protein</topology>
    </subcellularLocation>
</comment>
<evidence type="ECO:0000256" key="3">
    <source>
        <dbReference type="ARBA" id="ARBA00022692"/>
    </source>
</evidence>
<name>A0A0D8XMH2_DICVI</name>
<dbReference type="InterPro" id="IPR003280">
    <property type="entry name" value="2pore_dom_K_chnl"/>
</dbReference>
<proteinExistence type="predicted"/>
<dbReference type="SUPFAM" id="SSF81324">
    <property type="entry name" value="Voltage-gated potassium channels"/>
    <property type="match status" value="1"/>
</dbReference>
<reference evidence="11" key="2">
    <citation type="journal article" date="2016" name="Sci. Rep.">
        <title>Dictyocaulus viviparus genome, variome and transcriptome elucidate lungworm biology and support future intervention.</title>
        <authorList>
            <person name="McNulty S.N."/>
            <person name="Strube C."/>
            <person name="Rosa B.A."/>
            <person name="Martin J.C."/>
            <person name="Tyagi R."/>
            <person name="Choi Y.J."/>
            <person name="Wang Q."/>
            <person name="Hallsworth Pepin K."/>
            <person name="Zhang X."/>
            <person name="Ozersky P."/>
            <person name="Wilson R.K."/>
            <person name="Sternberg P.W."/>
            <person name="Gasser R.B."/>
            <person name="Mitreva M."/>
        </authorList>
    </citation>
    <scope>NUCLEOTIDE SEQUENCE [LARGE SCALE GENOMIC DNA]</scope>
    <source>
        <strain evidence="11">HannoverDv2000</strain>
    </source>
</reference>
<evidence type="ECO:0000256" key="1">
    <source>
        <dbReference type="ARBA" id="ARBA00004141"/>
    </source>
</evidence>
<keyword evidence="11" id="KW-1185">Reference proteome</keyword>
<evidence type="ECO:0000256" key="6">
    <source>
        <dbReference type="ARBA" id="ARBA00023136"/>
    </source>
</evidence>
<evidence type="ECO:0000256" key="4">
    <source>
        <dbReference type="ARBA" id="ARBA00022989"/>
    </source>
</evidence>
<dbReference type="AlphaFoldDB" id="A0A0D8XMH2"/>
<dbReference type="PANTHER" id="PTHR11003:SF61">
    <property type="entry name" value="POTASSIUM CHANNEL DOMAIN-CONTAINING PROTEIN"/>
    <property type="match status" value="1"/>
</dbReference>
<dbReference type="Pfam" id="PF07885">
    <property type="entry name" value="Ion_trans_2"/>
    <property type="match status" value="1"/>
</dbReference>
<gene>
    <name evidence="10" type="ORF">DICVIV_08959</name>
</gene>
<feature type="transmembrane region" description="Helical" evidence="8">
    <location>
        <begin position="233"/>
        <end position="254"/>
    </location>
</feature>
<dbReference type="Proteomes" id="UP000053766">
    <property type="component" value="Unassembled WGS sequence"/>
</dbReference>
<evidence type="ECO:0000256" key="7">
    <source>
        <dbReference type="ARBA" id="ARBA00023303"/>
    </source>
</evidence>
<keyword evidence="2" id="KW-0813">Transport</keyword>
<evidence type="ECO:0000256" key="8">
    <source>
        <dbReference type="SAM" id="Phobius"/>
    </source>
</evidence>
<dbReference type="Gene3D" id="1.10.287.70">
    <property type="match status" value="2"/>
</dbReference>
<accession>A0A0D8XMH2</accession>
<feature type="transmembrane region" description="Helical" evidence="8">
    <location>
        <begin position="181"/>
        <end position="200"/>
    </location>
</feature>
<keyword evidence="3 8" id="KW-0812">Transmembrane</keyword>
<feature type="transmembrane region" description="Helical" evidence="8">
    <location>
        <begin position="108"/>
        <end position="131"/>
    </location>
</feature>
<evidence type="ECO:0000256" key="2">
    <source>
        <dbReference type="ARBA" id="ARBA00022448"/>
    </source>
</evidence>
<dbReference type="STRING" id="29172.A0A0D8XMH2"/>
<evidence type="ECO:0000256" key="5">
    <source>
        <dbReference type="ARBA" id="ARBA00023065"/>
    </source>
</evidence>
<evidence type="ECO:0000313" key="10">
    <source>
        <dbReference type="EMBL" id="KJH45004.1"/>
    </source>
</evidence>
<dbReference type="EMBL" id="KN716434">
    <property type="protein sequence ID" value="KJH45004.1"/>
    <property type="molecule type" value="Genomic_DNA"/>
</dbReference>
<reference evidence="10 11" key="1">
    <citation type="submission" date="2013-11" db="EMBL/GenBank/DDBJ databases">
        <title>Draft genome of the bovine lungworm Dictyocaulus viviparus.</title>
        <authorList>
            <person name="Mitreva M."/>
        </authorList>
    </citation>
    <scope>NUCLEOTIDE SEQUENCE [LARGE SCALE GENOMIC DNA]</scope>
    <source>
        <strain evidence="10 11">HannoverDv2000</strain>
    </source>
</reference>
<dbReference type="GO" id="GO:0005886">
    <property type="term" value="C:plasma membrane"/>
    <property type="evidence" value="ECO:0007669"/>
    <property type="project" value="TreeGrafter"/>
</dbReference>
<keyword evidence="7" id="KW-0407">Ion channel</keyword>
<dbReference type="PANTHER" id="PTHR11003">
    <property type="entry name" value="POTASSIUM CHANNEL, SUBFAMILY K"/>
    <property type="match status" value="1"/>
</dbReference>
<evidence type="ECO:0000313" key="11">
    <source>
        <dbReference type="Proteomes" id="UP000053766"/>
    </source>
</evidence>
<keyword evidence="4 8" id="KW-1133">Transmembrane helix</keyword>